<dbReference type="RefSeq" id="WP_186769778.1">
    <property type="nucleotide sequence ID" value="NZ_JACOMF010000005.1"/>
</dbReference>
<reference evidence="1" key="1">
    <citation type="submission" date="2020-08" db="EMBL/GenBank/DDBJ databases">
        <authorList>
            <person name="Hu Y."/>
            <person name="Nguyen S.V."/>
            <person name="Li F."/>
            <person name="Fanning S."/>
        </authorList>
    </citation>
    <scope>NUCLEOTIDE SEQUENCE</scope>
    <source>
        <strain evidence="1">SYSU D8009</strain>
    </source>
</reference>
<protein>
    <recommendedName>
        <fullName evidence="3">Rhamnan synthesis protein F</fullName>
    </recommendedName>
</protein>
<comment type="caution">
    <text evidence="1">The sequence shown here is derived from an EMBL/GenBank/DDBJ whole genome shotgun (WGS) entry which is preliminary data.</text>
</comment>
<evidence type="ECO:0000313" key="2">
    <source>
        <dbReference type="Proteomes" id="UP000600101"/>
    </source>
</evidence>
<name>A0A9X0QW29_9PROT</name>
<sequence>MDPHRRRGVHGYSTAGTWSRLAWRAAEMAIEIGTALPKDAVHALWRGRTLRRLEAGRDPQLQARSVALFVHYSATGRVSEMVLRQVHLLAEEGFAVVFITMADSIAESDWRAVRDVAALVAHRRNFGRDFGAWHDLIDEARQRWPEAEELMLVNDSMLGPIRCPRLDFAALRQGGAGLFGLTESLQGGPHLQSYLLLARGRAAVDDLARFLTAFRPSQSKWLVVKRGELRLARWMRTRGHRVAALFGYQRLLDAALSDPAELAQLSGSHPLLREIEALPPRERAALLQAHPLNPTQHLWVALVRKLGFPFLKTELVRRNPGQLPNVDTWPTLVPQDAPCPATVIRAHLESLDSSVR</sequence>
<dbReference type="AlphaFoldDB" id="A0A9X0QW29"/>
<accession>A0A9X0QW29</accession>
<proteinExistence type="predicted"/>
<organism evidence="1 2">
    <name type="scientific">Siccirubricoccus deserti</name>
    <dbReference type="NCBI Taxonomy" id="2013562"/>
    <lineage>
        <taxon>Bacteria</taxon>
        <taxon>Pseudomonadati</taxon>
        <taxon>Pseudomonadota</taxon>
        <taxon>Alphaproteobacteria</taxon>
        <taxon>Acetobacterales</taxon>
        <taxon>Roseomonadaceae</taxon>
        <taxon>Siccirubricoccus</taxon>
    </lineage>
</organism>
<gene>
    <name evidence="1" type="ORF">H7965_06720</name>
</gene>
<keyword evidence="2" id="KW-1185">Reference proteome</keyword>
<dbReference type="Proteomes" id="UP000600101">
    <property type="component" value="Unassembled WGS sequence"/>
</dbReference>
<dbReference type="EMBL" id="JACOMF010000005">
    <property type="protein sequence ID" value="MBC4015014.1"/>
    <property type="molecule type" value="Genomic_DNA"/>
</dbReference>
<evidence type="ECO:0008006" key="3">
    <source>
        <dbReference type="Google" id="ProtNLM"/>
    </source>
</evidence>
<evidence type="ECO:0000313" key="1">
    <source>
        <dbReference type="EMBL" id="MBC4015014.1"/>
    </source>
</evidence>